<dbReference type="Proteomes" id="UP000008672">
    <property type="component" value="Unassembled WGS sequence"/>
</dbReference>
<protein>
    <recommendedName>
        <fullName evidence="3">Endonuclease/exonuclease/phosphatase domain-containing protein</fullName>
    </recommendedName>
</protein>
<sequence length="298" mass="33702">GGDFNQIMDQVLDRSKPLPKGSLQMDREALQALIMEYGLVDVWRLLNLSSLEYTFQSRVHGTSRIDMVLVSHAIVNSVQSCGIGVRALSDHAPVDMSFVWSVREGRRGRWRMNVSLLHSEPNRKEIGQYVHDYLENNVGSVESPATLWEAGKVTIRGRLLAMASRLQREGMQRAISLERKIRHLESQRDISQQHEVLQELVAMVRQQDMKRTVSAIRSTTGGVTTDPHQIRSAFLEFYKALYISGGGFSLETLRTFMEGIELPSLSEQSRQYLEAPINKGEVEAAIRNIHSRKSPGED</sequence>
<dbReference type="InParanoid" id="H2ZU16"/>
<dbReference type="Ensembl" id="ENSLACT00000000896.1">
    <property type="protein sequence ID" value="ENSLACP00000000887.1"/>
    <property type="gene ID" value="ENSLACG00000000799.1"/>
</dbReference>
<evidence type="ECO:0000313" key="1">
    <source>
        <dbReference type="Ensembl" id="ENSLACP00000000887.1"/>
    </source>
</evidence>
<organism evidence="1 2">
    <name type="scientific">Latimeria chalumnae</name>
    <name type="common">Coelacanth</name>
    <dbReference type="NCBI Taxonomy" id="7897"/>
    <lineage>
        <taxon>Eukaryota</taxon>
        <taxon>Metazoa</taxon>
        <taxon>Chordata</taxon>
        <taxon>Craniata</taxon>
        <taxon>Vertebrata</taxon>
        <taxon>Euteleostomi</taxon>
        <taxon>Coelacanthiformes</taxon>
        <taxon>Coelacanthidae</taxon>
        <taxon>Latimeria</taxon>
    </lineage>
</organism>
<dbReference type="Gene3D" id="3.60.10.10">
    <property type="entry name" value="Endonuclease/exonuclease/phosphatase"/>
    <property type="match status" value="1"/>
</dbReference>
<dbReference type="GeneTree" id="ENSGT00940000166593"/>
<reference evidence="2" key="1">
    <citation type="submission" date="2011-08" db="EMBL/GenBank/DDBJ databases">
        <title>The draft genome of Latimeria chalumnae.</title>
        <authorList>
            <person name="Di Palma F."/>
            <person name="Alfoldi J."/>
            <person name="Johnson J."/>
            <person name="Berlin A."/>
            <person name="Gnerre S."/>
            <person name="Jaffe D."/>
            <person name="MacCallum I."/>
            <person name="Young S."/>
            <person name="Walker B.J."/>
            <person name="Lander E."/>
            <person name="Lindblad-Toh K."/>
        </authorList>
    </citation>
    <scope>NUCLEOTIDE SEQUENCE [LARGE SCALE GENOMIC DNA]</scope>
    <source>
        <strain evidence="2">Wild caught</strain>
    </source>
</reference>
<dbReference type="AlphaFoldDB" id="H2ZU16"/>
<dbReference type="PANTHER" id="PTHR19446">
    <property type="entry name" value="REVERSE TRANSCRIPTASES"/>
    <property type="match status" value="1"/>
</dbReference>
<proteinExistence type="predicted"/>
<accession>H2ZU16</accession>
<name>H2ZU16_LATCH</name>
<dbReference type="HOGENOM" id="CLU_000680_2_1_1"/>
<dbReference type="STRING" id="7897.ENSLACP00000000887"/>
<reference evidence="1" key="2">
    <citation type="submission" date="2025-08" db="UniProtKB">
        <authorList>
            <consortium name="Ensembl"/>
        </authorList>
    </citation>
    <scope>IDENTIFICATION</scope>
</reference>
<dbReference type="EMBL" id="AFYH01271431">
    <property type="status" value="NOT_ANNOTATED_CDS"/>
    <property type="molecule type" value="Genomic_DNA"/>
</dbReference>
<evidence type="ECO:0008006" key="3">
    <source>
        <dbReference type="Google" id="ProtNLM"/>
    </source>
</evidence>
<dbReference type="InterPro" id="IPR036691">
    <property type="entry name" value="Endo/exonu/phosph_ase_sf"/>
</dbReference>
<keyword evidence="2" id="KW-1185">Reference proteome</keyword>
<dbReference type="EMBL" id="AFYH01271430">
    <property type="status" value="NOT_ANNOTATED_CDS"/>
    <property type="molecule type" value="Genomic_DNA"/>
</dbReference>
<dbReference type="SUPFAM" id="SSF56219">
    <property type="entry name" value="DNase I-like"/>
    <property type="match status" value="1"/>
</dbReference>
<evidence type="ECO:0000313" key="2">
    <source>
        <dbReference type="Proteomes" id="UP000008672"/>
    </source>
</evidence>
<dbReference type="OMA" id="QALIMEY"/>
<reference evidence="1" key="3">
    <citation type="submission" date="2025-09" db="UniProtKB">
        <authorList>
            <consortium name="Ensembl"/>
        </authorList>
    </citation>
    <scope>IDENTIFICATION</scope>
</reference>